<proteinExistence type="predicted"/>
<accession>A0A9W7AWV1</accession>
<dbReference type="Proteomes" id="UP001165085">
    <property type="component" value="Unassembled WGS sequence"/>
</dbReference>
<sequence length="198" mass="23322">MITFCPLSDNFEAIARSLDDKRLGGQRNEAWSILKWLRNPIRYKNFVAAGYCAMWIGYEDALVAYTNAMLVEWARRGKKNELLKPYQDDAERNLVQKEEYELPPWWGNQVLHEYHMHALVAKLPEHYGPLFPNVDGSLYNGSYPWPRQIEEGVWVLRWPKALKVDDVPVKTPAVVRVKDEDQDEEVVPKRLRKRRKKK</sequence>
<comment type="caution">
    <text evidence="2">The sequence shown here is derived from an EMBL/GenBank/DDBJ whole genome shotgun (WGS) entry which is preliminary data.</text>
</comment>
<dbReference type="Pfam" id="PF03013">
    <property type="entry name" value="Pyr_excise"/>
    <property type="match status" value="1"/>
</dbReference>
<feature type="compositionally biased region" description="Basic residues" evidence="1">
    <location>
        <begin position="189"/>
        <end position="198"/>
    </location>
</feature>
<dbReference type="InterPro" id="IPR004260">
    <property type="entry name" value="Pyr-dimer_DNA_glycosylase"/>
</dbReference>
<dbReference type="OrthoDB" id="193840at2759"/>
<evidence type="ECO:0000256" key="1">
    <source>
        <dbReference type="SAM" id="MobiDB-lite"/>
    </source>
</evidence>
<name>A0A9W7AWV1_9STRA</name>
<feature type="region of interest" description="Disordered" evidence="1">
    <location>
        <begin position="179"/>
        <end position="198"/>
    </location>
</feature>
<dbReference type="AlphaFoldDB" id="A0A9W7AWV1"/>
<dbReference type="EMBL" id="BRXY01000189">
    <property type="protein sequence ID" value="GMH75385.1"/>
    <property type="molecule type" value="Genomic_DNA"/>
</dbReference>
<reference evidence="3" key="1">
    <citation type="journal article" date="2023" name="Commun. Biol.">
        <title>Genome analysis of Parmales, the sister group of diatoms, reveals the evolutionary specialization of diatoms from phago-mixotrophs to photoautotrophs.</title>
        <authorList>
            <person name="Ban H."/>
            <person name="Sato S."/>
            <person name="Yoshikawa S."/>
            <person name="Yamada K."/>
            <person name="Nakamura Y."/>
            <person name="Ichinomiya M."/>
            <person name="Sato N."/>
            <person name="Blanc-Mathieu R."/>
            <person name="Endo H."/>
            <person name="Kuwata A."/>
            <person name="Ogata H."/>
        </authorList>
    </citation>
    <scope>NUCLEOTIDE SEQUENCE [LARGE SCALE GENOMIC DNA]</scope>
    <source>
        <strain evidence="3">NIES 3701</strain>
    </source>
</reference>
<evidence type="ECO:0000313" key="3">
    <source>
        <dbReference type="Proteomes" id="UP001165085"/>
    </source>
</evidence>
<protein>
    <submittedName>
        <fullName evidence="2">Uncharacterized protein</fullName>
    </submittedName>
</protein>
<keyword evidence="3" id="KW-1185">Reference proteome</keyword>
<organism evidence="2 3">
    <name type="scientific">Triparma strigata</name>
    <dbReference type="NCBI Taxonomy" id="1606541"/>
    <lineage>
        <taxon>Eukaryota</taxon>
        <taxon>Sar</taxon>
        <taxon>Stramenopiles</taxon>
        <taxon>Ochrophyta</taxon>
        <taxon>Bolidophyceae</taxon>
        <taxon>Parmales</taxon>
        <taxon>Triparmaceae</taxon>
        <taxon>Triparma</taxon>
    </lineage>
</organism>
<gene>
    <name evidence="2" type="ORF">TrST_g11704</name>
</gene>
<evidence type="ECO:0000313" key="2">
    <source>
        <dbReference type="EMBL" id="GMH75385.1"/>
    </source>
</evidence>